<dbReference type="GO" id="GO:0005737">
    <property type="term" value="C:cytoplasm"/>
    <property type="evidence" value="ECO:0007669"/>
    <property type="project" value="TreeGrafter"/>
</dbReference>
<organism evidence="2 3">
    <name type="scientific">Stenotrophomonas rhizophila</name>
    <dbReference type="NCBI Taxonomy" id="216778"/>
    <lineage>
        <taxon>Bacteria</taxon>
        <taxon>Pseudomonadati</taxon>
        <taxon>Pseudomonadota</taxon>
        <taxon>Gammaproteobacteria</taxon>
        <taxon>Lysobacterales</taxon>
        <taxon>Lysobacteraceae</taxon>
        <taxon>Stenotrophomonas</taxon>
    </lineage>
</organism>
<feature type="domain" description="NAD-dependent epimerase/dehydratase" evidence="1">
    <location>
        <begin position="7"/>
        <end position="166"/>
    </location>
</feature>
<dbReference type="GO" id="GO:0003978">
    <property type="term" value="F:UDP-glucose 4-epimerase activity"/>
    <property type="evidence" value="ECO:0007669"/>
    <property type="project" value="UniProtKB-EC"/>
</dbReference>
<dbReference type="InterPro" id="IPR036291">
    <property type="entry name" value="NAD(P)-bd_dom_sf"/>
</dbReference>
<keyword evidence="2" id="KW-0413">Isomerase</keyword>
<dbReference type="InterPro" id="IPR001509">
    <property type="entry name" value="Epimerase_deHydtase"/>
</dbReference>
<dbReference type="PANTHER" id="PTHR48079">
    <property type="entry name" value="PROTEIN YEEZ"/>
    <property type="match status" value="1"/>
</dbReference>
<sequence length="300" mass="33497">MCSPVKILLTGSSGRVGRAIFGALAARHEVVGIDRSPFATTRHVADFTDTRMLAKVLQGVDAVIHAAALHAPHVGLFSDSEFQRINVEGTRTLAMLAREAGVRRLVFTSTTALYGHAIVPGRCTWVDEQTTPQPRTVYHRSKLAAEQWLEEAAAPDLDVRVIRMSRCFPEPPERMMLYRLHRGIDVRDVADAHVAALTNHGPAFQRYLVSGWTPFQREDCEALVTHPRDVLAQRCPQWLAEYDRRGWSLPVVDRIHDARAASVGLQWRSWRGPETILEQLAVGSIEVLPDTARVDDCTIE</sequence>
<dbReference type="Proteomes" id="UP001226084">
    <property type="component" value="Unassembled WGS sequence"/>
</dbReference>
<reference evidence="2" key="1">
    <citation type="submission" date="2023-07" db="EMBL/GenBank/DDBJ databases">
        <title>Functional and genomic diversity of the sorghum phyllosphere microbiome.</title>
        <authorList>
            <person name="Shade A."/>
        </authorList>
    </citation>
    <scope>NUCLEOTIDE SEQUENCE</scope>
    <source>
        <strain evidence="2">SORGH_AS_0457</strain>
    </source>
</reference>
<dbReference type="EMBL" id="JAUTAS010000001">
    <property type="protein sequence ID" value="MDQ1107734.1"/>
    <property type="molecule type" value="Genomic_DNA"/>
</dbReference>
<dbReference type="AlphaFoldDB" id="A0AAP5E8H1"/>
<gene>
    <name evidence="2" type="ORF">QE424_000893</name>
</gene>
<evidence type="ECO:0000313" key="3">
    <source>
        <dbReference type="Proteomes" id="UP001226084"/>
    </source>
</evidence>
<evidence type="ECO:0000313" key="2">
    <source>
        <dbReference type="EMBL" id="MDQ1107734.1"/>
    </source>
</evidence>
<dbReference type="SUPFAM" id="SSF51735">
    <property type="entry name" value="NAD(P)-binding Rossmann-fold domains"/>
    <property type="match status" value="1"/>
</dbReference>
<accession>A0AAP5E8H1</accession>
<dbReference type="PANTHER" id="PTHR48079:SF6">
    <property type="entry name" value="NAD(P)-BINDING DOMAIN-CONTAINING PROTEIN-RELATED"/>
    <property type="match status" value="1"/>
</dbReference>
<comment type="caution">
    <text evidence="2">The sequence shown here is derived from an EMBL/GenBank/DDBJ whole genome shotgun (WGS) entry which is preliminary data.</text>
</comment>
<protein>
    <submittedName>
        <fullName evidence="2">UDP-glucose 4-epimerase</fullName>
        <ecNumber evidence="2">5.1.3.2</ecNumber>
    </submittedName>
</protein>
<dbReference type="EC" id="5.1.3.2" evidence="2"/>
<dbReference type="InterPro" id="IPR051783">
    <property type="entry name" value="NAD(P)-dependent_oxidoreduct"/>
</dbReference>
<name>A0AAP5E8H1_9GAMM</name>
<dbReference type="Pfam" id="PF01370">
    <property type="entry name" value="Epimerase"/>
    <property type="match status" value="1"/>
</dbReference>
<evidence type="ECO:0000259" key="1">
    <source>
        <dbReference type="Pfam" id="PF01370"/>
    </source>
</evidence>
<dbReference type="Gene3D" id="3.40.50.720">
    <property type="entry name" value="NAD(P)-binding Rossmann-like Domain"/>
    <property type="match status" value="1"/>
</dbReference>
<proteinExistence type="predicted"/>
<dbReference type="GO" id="GO:0004029">
    <property type="term" value="F:aldehyde dehydrogenase (NAD+) activity"/>
    <property type="evidence" value="ECO:0007669"/>
    <property type="project" value="TreeGrafter"/>
</dbReference>